<feature type="coiled-coil region" evidence="6">
    <location>
        <begin position="245"/>
        <end position="342"/>
    </location>
</feature>
<comment type="subcellular location">
    <subcellularLocation>
        <location evidence="1">Cell membrane</location>
        <topology evidence="1">Multi-pass membrane protein</topology>
    </subcellularLocation>
</comment>
<evidence type="ECO:0000256" key="2">
    <source>
        <dbReference type="ARBA" id="ARBA00022475"/>
    </source>
</evidence>
<keyword evidence="2" id="KW-1003">Cell membrane</keyword>
<protein>
    <submittedName>
        <fullName evidence="8">Aromatic acid exporter family protein</fullName>
    </submittedName>
</protein>
<evidence type="ECO:0000256" key="1">
    <source>
        <dbReference type="ARBA" id="ARBA00004651"/>
    </source>
</evidence>
<keyword evidence="3 7" id="KW-0812">Transmembrane</keyword>
<proteinExistence type="predicted"/>
<dbReference type="PANTHER" id="PTHR30509">
    <property type="entry name" value="P-HYDROXYBENZOIC ACID EFFLUX PUMP SUBUNIT-RELATED"/>
    <property type="match status" value="1"/>
</dbReference>
<keyword evidence="5 7" id="KW-0472">Membrane</keyword>
<dbReference type="RefSeq" id="WP_161921896.1">
    <property type="nucleotide sequence ID" value="NZ_JAACYS010000119.1"/>
</dbReference>
<feature type="coiled-coil region" evidence="6">
    <location>
        <begin position="168"/>
        <end position="202"/>
    </location>
</feature>
<dbReference type="PANTHER" id="PTHR30509:SF27">
    <property type="entry name" value="UPF0421 PROTEIN YGAE"/>
    <property type="match status" value="1"/>
</dbReference>
<dbReference type="Pfam" id="PF06081">
    <property type="entry name" value="ArAE_1"/>
    <property type="match status" value="1"/>
</dbReference>
<evidence type="ECO:0000256" key="4">
    <source>
        <dbReference type="ARBA" id="ARBA00022989"/>
    </source>
</evidence>
<evidence type="ECO:0000313" key="8">
    <source>
        <dbReference type="EMBL" id="NCU19077.1"/>
    </source>
</evidence>
<evidence type="ECO:0000256" key="3">
    <source>
        <dbReference type="ARBA" id="ARBA00022692"/>
    </source>
</evidence>
<feature type="transmembrane region" description="Helical" evidence="7">
    <location>
        <begin position="121"/>
        <end position="142"/>
    </location>
</feature>
<keyword evidence="9" id="KW-1185">Reference proteome</keyword>
<dbReference type="EMBL" id="JAACYS010000119">
    <property type="protein sequence ID" value="NCU19077.1"/>
    <property type="molecule type" value="Genomic_DNA"/>
</dbReference>
<reference evidence="8 9" key="1">
    <citation type="submission" date="2020-01" db="EMBL/GenBank/DDBJ databases">
        <title>A novel Bacillus sp. from Pasinler.</title>
        <authorList>
            <person name="Adiguzel A."/>
            <person name="Ay H."/>
            <person name="Baltaci M.O."/>
        </authorList>
    </citation>
    <scope>NUCLEOTIDE SEQUENCE [LARGE SCALE GENOMIC DNA]</scope>
    <source>
        <strain evidence="8 9">P1</strain>
    </source>
</reference>
<sequence length="356" mass="41112">MKLGARIFKTGLAVVLALMLGDLLNLPSPVFAAIAAVFAIQPSIYRSYLTILEQVQGNVVGAIVAIVFGLLFGNHFIIVGLAAIIVIMINLRLKIDTISLSIVTLIVVMESPPDEFIMYSLLRFGTILLGILSAFLINLIFIPPKYETKLYQSISDLSNDVLKWMRLAVHQAADLKLLKKEIESLNERFVKLEDIYLFYKEEKTFLKKESQTKMRKLVIYRQMITTGKSALELLKKQHHYEYEIINTDENTAQNLKEIIQHLNNNHEHLLLRYIGKAIQIHDEEMQEYEEIRERLLDVFKNYQRNSVDDEIIPHVLQFVAGILEYNEQLERLEVLLNNVEQFHKDEKHADFAEELS</sequence>
<dbReference type="InterPro" id="IPR010343">
    <property type="entry name" value="ArAE_1"/>
</dbReference>
<evidence type="ECO:0000256" key="7">
    <source>
        <dbReference type="SAM" id="Phobius"/>
    </source>
</evidence>
<evidence type="ECO:0000256" key="5">
    <source>
        <dbReference type="ARBA" id="ARBA00023136"/>
    </source>
</evidence>
<feature type="transmembrane region" description="Helical" evidence="7">
    <location>
        <begin position="63"/>
        <end position="86"/>
    </location>
</feature>
<dbReference type="Proteomes" id="UP000743899">
    <property type="component" value="Unassembled WGS sequence"/>
</dbReference>
<name>A0ABX0A6K2_9BACI</name>
<keyword evidence="4 7" id="KW-1133">Transmembrane helix</keyword>
<accession>A0ABX0A6K2</accession>
<gene>
    <name evidence="8" type="ORF">GW534_15605</name>
</gene>
<comment type="caution">
    <text evidence="8">The sequence shown here is derived from an EMBL/GenBank/DDBJ whole genome shotgun (WGS) entry which is preliminary data.</text>
</comment>
<keyword evidence="6" id="KW-0175">Coiled coil</keyword>
<evidence type="ECO:0000313" key="9">
    <source>
        <dbReference type="Proteomes" id="UP000743899"/>
    </source>
</evidence>
<evidence type="ECO:0000256" key="6">
    <source>
        <dbReference type="SAM" id="Coils"/>
    </source>
</evidence>
<organism evidence="8 9">
    <name type="scientific">Pallidibacillus pasinlerensis</name>
    <dbReference type="NCBI Taxonomy" id="2703818"/>
    <lineage>
        <taxon>Bacteria</taxon>
        <taxon>Bacillati</taxon>
        <taxon>Bacillota</taxon>
        <taxon>Bacilli</taxon>
        <taxon>Bacillales</taxon>
        <taxon>Bacillaceae</taxon>
        <taxon>Pallidibacillus</taxon>
    </lineage>
</organism>